<evidence type="ECO:0000259" key="2">
    <source>
        <dbReference type="Pfam" id="PF08044"/>
    </source>
</evidence>
<dbReference type="Proteomes" id="UP000286931">
    <property type="component" value="Unassembled WGS sequence"/>
</dbReference>
<evidence type="ECO:0000313" key="3">
    <source>
        <dbReference type="EMBL" id="GCD93289.1"/>
    </source>
</evidence>
<feature type="transmembrane region" description="Helical" evidence="1">
    <location>
        <begin position="89"/>
        <end position="109"/>
    </location>
</feature>
<dbReference type="PANTHER" id="PTHR40763">
    <property type="entry name" value="MEMBRANE PROTEIN-RELATED"/>
    <property type="match status" value="1"/>
</dbReference>
<evidence type="ECO:0000313" key="4">
    <source>
        <dbReference type="Proteomes" id="UP000286931"/>
    </source>
</evidence>
<dbReference type="AlphaFoldDB" id="A0A401YFD2"/>
<proteinExistence type="predicted"/>
<accession>A0A401YFD2</accession>
<evidence type="ECO:0000256" key="1">
    <source>
        <dbReference type="SAM" id="Phobius"/>
    </source>
</evidence>
<dbReference type="InterPro" id="IPR012551">
    <property type="entry name" value="DUF1707_SHOCT-like"/>
</dbReference>
<reference evidence="3 4" key="1">
    <citation type="submission" date="2018-12" db="EMBL/GenBank/DDBJ databases">
        <title>Draft genome sequence of Embleya hyalina NBRC 13850T.</title>
        <authorList>
            <person name="Komaki H."/>
            <person name="Hosoyama A."/>
            <person name="Kimura A."/>
            <person name="Ichikawa N."/>
            <person name="Tamura T."/>
        </authorList>
    </citation>
    <scope>NUCLEOTIDE SEQUENCE [LARGE SCALE GENOMIC DNA]</scope>
    <source>
        <strain evidence="3 4">NBRC 13850</strain>
    </source>
</reference>
<keyword evidence="1" id="KW-0812">Transmembrane</keyword>
<feature type="domain" description="DUF1707" evidence="2">
    <location>
        <begin position="9"/>
        <end position="61"/>
    </location>
</feature>
<keyword evidence="4" id="KW-1185">Reference proteome</keyword>
<dbReference type="EMBL" id="BIFH01000014">
    <property type="protein sequence ID" value="GCD93289.1"/>
    <property type="molecule type" value="Genomic_DNA"/>
</dbReference>
<comment type="caution">
    <text evidence="3">The sequence shown here is derived from an EMBL/GenBank/DDBJ whole genome shotgun (WGS) entry which is preliminary data.</text>
</comment>
<dbReference type="PANTHER" id="PTHR40763:SF5">
    <property type="entry name" value="MEMBRANE PROTEIN"/>
    <property type="match status" value="1"/>
</dbReference>
<gene>
    <name evidence="3" type="ORF">EHYA_00932</name>
</gene>
<protein>
    <recommendedName>
        <fullName evidence="2">DUF1707 domain-containing protein</fullName>
    </recommendedName>
</protein>
<name>A0A401YFD2_9ACTN</name>
<dbReference type="Pfam" id="PF08044">
    <property type="entry name" value="DUF1707"/>
    <property type="match status" value="1"/>
</dbReference>
<dbReference type="RefSeq" id="WP_246126452.1">
    <property type="nucleotide sequence ID" value="NZ_BIFH01000014.1"/>
</dbReference>
<feature type="transmembrane region" description="Helical" evidence="1">
    <location>
        <begin position="115"/>
        <end position="135"/>
    </location>
</feature>
<sequence>MDARLDLAMRASDQDRDTTLARLAAGYAEGRLDRGEYDERATRAAAATVLGELASLTADLPAPSARDRAAPAARAERDRRDLRAWLREWLYWLGGAVILTAVWGTRCVLKGEPTAYWPLAPLGIWAAVLIAIAIWPRGDEDDEDGARKGD</sequence>
<keyword evidence="1" id="KW-1133">Transmembrane helix</keyword>
<keyword evidence="1" id="KW-0472">Membrane</keyword>
<organism evidence="3 4">
    <name type="scientific">Embleya hyalina</name>
    <dbReference type="NCBI Taxonomy" id="516124"/>
    <lineage>
        <taxon>Bacteria</taxon>
        <taxon>Bacillati</taxon>
        <taxon>Actinomycetota</taxon>
        <taxon>Actinomycetes</taxon>
        <taxon>Kitasatosporales</taxon>
        <taxon>Streptomycetaceae</taxon>
        <taxon>Embleya</taxon>
    </lineage>
</organism>